<dbReference type="FunFam" id="3.40.50.1820:FF:000089">
    <property type="entry name" value="Alpha/beta hydrolase"/>
    <property type="match status" value="1"/>
</dbReference>
<dbReference type="InterPro" id="IPR029058">
    <property type="entry name" value="AB_hydrolase_fold"/>
</dbReference>
<comment type="caution">
    <text evidence="4">The sequence shown here is derived from an EMBL/GenBank/DDBJ whole genome shotgun (WGS) entry which is preliminary data.</text>
</comment>
<reference evidence="4" key="1">
    <citation type="submission" date="2023-10" db="EMBL/GenBank/DDBJ databases">
        <title>Development of a sustainable strategy for remediation of hydrocarbon-contaminated territories based on the waste exchange concept.</title>
        <authorList>
            <person name="Krivoruchko A."/>
        </authorList>
    </citation>
    <scope>NUCLEOTIDE SEQUENCE</scope>
    <source>
        <strain evidence="4">IEGM 68</strain>
    </source>
</reference>
<dbReference type="EMBL" id="JAWLUP010000006">
    <property type="protein sequence ID" value="MDV7263915.1"/>
    <property type="molecule type" value="Genomic_DNA"/>
</dbReference>
<dbReference type="SUPFAM" id="SSF53474">
    <property type="entry name" value="alpha/beta-Hydrolases"/>
    <property type="match status" value="1"/>
</dbReference>
<dbReference type="Gene3D" id="3.40.50.1820">
    <property type="entry name" value="alpha/beta hydrolase"/>
    <property type="match status" value="1"/>
</dbReference>
<name>A0AAE5A4K6_9NOCA</name>
<accession>A0AAE5A4K6</accession>
<dbReference type="GO" id="GO:0016787">
    <property type="term" value="F:hydrolase activity"/>
    <property type="evidence" value="ECO:0007669"/>
    <property type="project" value="UniProtKB-KW"/>
</dbReference>
<dbReference type="InterPro" id="IPR050300">
    <property type="entry name" value="GDXG_lipolytic_enzyme"/>
</dbReference>
<dbReference type="InterPro" id="IPR002168">
    <property type="entry name" value="Lipase_GDXG_HIS_AS"/>
</dbReference>
<gene>
    <name evidence="4" type="ORF">R4315_04990</name>
</gene>
<dbReference type="PROSITE" id="PS01173">
    <property type="entry name" value="LIPASE_GDXG_HIS"/>
    <property type="match status" value="1"/>
</dbReference>
<proteinExistence type="inferred from homology"/>
<dbReference type="Pfam" id="PF07859">
    <property type="entry name" value="Abhydrolase_3"/>
    <property type="match status" value="1"/>
</dbReference>
<evidence type="ECO:0000313" key="4">
    <source>
        <dbReference type="EMBL" id="MDV7263915.1"/>
    </source>
</evidence>
<dbReference type="PANTHER" id="PTHR48081">
    <property type="entry name" value="AB HYDROLASE SUPERFAMILY PROTEIN C4A8.06C"/>
    <property type="match status" value="1"/>
</dbReference>
<protein>
    <submittedName>
        <fullName evidence="4">Alpha/beta hydrolase</fullName>
    </submittedName>
</protein>
<evidence type="ECO:0000256" key="1">
    <source>
        <dbReference type="ARBA" id="ARBA00010515"/>
    </source>
</evidence>
<comment type="similarity">
    <text evidence="1">Belongs to the 'GDXG' lipolytic enzyme family.</text>
</comment>
<feature type="domain" description="Alpha/beta hydrolase fold-3" evidence="3">
    <location>
        <begin position="79"/>
        <end position="285"/>
    </location>
</feature>
<dbReference type="PANTHER" id="PTHR48081:SF8">
    <property type="entry name" value="ALPHA_BETA HYDROLASE FOLD-3 DOMAIN-CONTAINING PROTEIN-RELATED"/>
    <property type="match status" value="1"/>
</dbReference>
<dbReference type="RefSeq" id="WP_317745682.1">
    <property type="nucleotide sequence ID" value="NZ_JAWLUP010000006.1"/>
</dbReference>
<dbReference type="AlphaFoldDB" id="A0AAE5A4K6"/>
<dbReference type="InterPro" id="IPR013094">
    <property type="entry name" value="AB_hydrolase_3"/>
</dbReference>
<organism evidence="4 5">
    <name type="scientific">Rhodococcus oxybenzonivorans</name>
    <dbReference type="NCBI Taxonomy" id="1990687"/>
    <lineage>
        <taxon>Bacteria</taxon>
        <taxon>Bacillati</taxon>
        <taxon>Actinomycetota</taxon>
        <taxon>Actinomycetes</taxon>
        <taxon>Mycobacteriales</taxon>
        <taxon>Nocardiaceae</taxon>
        <taxon>Rhodococcus</taxon>
    </lineage>
</organism>
<dbReference type="Proteomes" id="UP001185863">
    <property type="component" value="Unassembled WGS sequence"/>
</dbReference>
<evidence type="ECO:0000313" key="5">
    <source>
        <dbReference type="Proteomes" id="UP001185863"/>
    </source>
</evidence>
<evidence type="ECO:0000259" key="3">
    <source>
        <dbReference type="Pfam" id="PF07859"/>
    </source>
</evidence>
<sequence length="321" mass="34161">MTLDARTQQWLDGIASSGMPSLNELPVPAAREAFAGAVATFGLAATDQARIEDRACTTAHGQIPVRIYTPAGSGPFPVLVYFHGGGWVLGDLDSADGICSLLAVRSHAVVVSVGYTLAPEAQAPTPAHEGYAVAQWVVDNAALINADPERIAVGGDSAGGNIAAVVALMARDAGAPRFVHQLLLYPVVTQRTDADSYTRYGTGYFVTADMMQWFFDLYVGNEDRADDWQVSPLVAPSLAGLPEAHVIVAEYDPTRDDAEEYAAKLAASGTTVTLKRYTGQIHGFVSLAAAMPQGETALTEAAARLRSVFRRGWEPRVWLGR</sequence>
<keyword evidence="2 4" id="KW-0378">Hydrolase</keyword>
<evidence type="ECO:0000256" key="2">
    <source>
        <dbReference type="ARBA" id="ARBA00022801"/>
    </source>
</evidence>